<proteinExistence type="predicted"/>
<dbReference type="Proteomes" id="UP000507470">
    <property type="component" value="Unassembled WGS sequence"/>
</dbReference>
<dbReference type="GO" id="GO:0005737">
    <property type="term" value="C:cytoplasm"/>
    <property type="evidence" value="ECO:0007669"/>
    <property type="project" value="TreeGrafter"/>
</dbReference>
<reference evidence="8 9" key="1">
    <citation type="submission" date="2020-06" db="EMBL/GenBank/DDBJ databases">
        <authorList>
            <person name="Li R."/>
            <person name="Bekaert M."/>
        </authorList>
    </citation>
    <scope>NUCLEOTIDE SEQUENCE [LARGE SCALE GENOMIC DNA]</scope>
    <source>
        <strain evidence="9">wild</strain>
    </source>
</reference>
<evidence type="ECO:0000256" key="5">
    <source>
        <dbReference type="ARBA" id="ARBA00023242"/>
    </source>
</evidence>
<dbReference type="AlphaFoldDB" id="A0A6J8BZM0"/>
<dbReference type="SUPFAM" id="SSF48726">
    <property type="entry name" value="Immunoglobulin"/>
    <property type="match status" value="2"/>
</dbReference>
<dbReference type="GO" id="GO:0010498">
    <property type="term" value="P:proteasomal protein catabolic process"/>
    <property type="evidence" value="ECO:0007669"/>
    <property type="project" value="InterPro"/>
</dbReference>
<keyword evidence="9" id="KW-1185">Reference proteome</keyword>
<comment type="subcellular location">
    <subcellularLocation>
        <location evidence="1">Nucleus</location>
    </subcellularLocation>
</comment>
<dbReference type="CDD" id="cd03758">
    <property type="entry name" value="proteasome_beta_type_2"/>
    <property type="match status" value="1"/>
</dbReference>
<keyword evidence="4" id="KW-0647">Proteasome</keyword>
<dbReference type="PANTHER" id="PTHR32194">
    <property type="entry name" value="METALLOPROTEASE TLDD"/>
    <property type="match status" value="1"/>
</dbReference>
<evidence type="ECO:0000256" key="1">
    <source>
        <dbReference type="ARBA" id="ARBA00004123"/>
    </source>
</evidence>
<dbReference type="PROSITE" id="PS51476">
    <property type="entry name" value="PROTEASOME_BETA_2"/>
    <property type="match status" value="1"/>
</dbReference>
<dbReference type="SUPFAM" id="SSF56235">
    <property type="entry name" value="N-terminal nucleophile aminohydrolases (Ntn hydrolases)"/>
    <property type="match status" value="1"/>
</dbReference>
<evidence type="ECO:0000256" key="7">
    <source>
        <dbReference type="ARBA" id="ARBA00049625"/>
    </source>
</evidence>
<dbReference type="GO" id="GO:0005634">
    <property type="term" value="C:nucleus"/>
    <property type="evidence" value="ECO:0007669"/>
    <property type="project" value="UniProtKB-SubCell"/>
</dbReference>
<evidence type="ECO:0000256" key="6">
    <source>
        <dbReference type="ARBA" id="ARBA00039808"/>
    </source>
</evidence>
<accession>A0A6J8BZM0</accession>
<dbReference type="GO" id="GO:0016787">
    <property type="term" value="F:hydrolase activity"/>
    <property type="evidence" value="ECO:0007669"/>
    <property type="project" value="UniProtKB-KW"/>
</dbReference>
<dbReference type="EMBL" id="CACVKT020004242">
    <property type="protein sequence ID" value="CAC5388701.1"/>
    <property type="molecule type" value="Genomic_DNA"/>
</dbReference>
<dbReference type="OrthoDB" id="268428at2759"/>
<protein>
    <recommendedName>
        <fullName evidence="6">Proteasome subunit beta type-2</fullName>
    </recommendedName>
</protein>
<dbReference type="FunFam" id="3.60.20.10:FF:000008">
    <property type="entry name" value="Proteasome subunit beta type-4"/>
    <property type="match status" value="1"/>
</dbReference>
<dbReference type="InterPro" id="IPR036179">
    <property type="entry name" value="Ig-like_dom_sf"/>
</dbReference>
<gene>
    <name evidence="8" type="ORF">MCOR_23950</name>
</gene>
<evidence type="ECO:0000256" key="2">
    <source>
        <dbReference type="ARBA" id="ARBA00011656"/>
    </source>
</evidence>
<dbReference type="InterPro" id="IPR035206">
    <property type="entry name" value="Proteasome_beta2"/>
</dbReference>
<dbReference type="GO" id="GO:0005839">
    <property type="term" value="C:proteasome core complex"/>
    <property type="evidence" value="ECO:0007669"/>
    <property type="project" value="InterPro"/>
</dbReference>
<evidence type="ECO:0000313" key="8">
    <source>
        <dbReference type="EMBL" id="CAC5388701.1"/>
    </source>
</evidence>
<name>A0A6J8BZM0_MYTCO</name>
<comment type="subunit">
    <text evidence="2">The 26S proteasome consists of a 20S proteasome core and two 19S regulatory subunits. The 20S proteasome core is a barrel-shaped complex made of 28 subunits that are arranged in four stacked rings. The two outer rings are each formed by seven alpha subunits, and the two inner rings are formed by seven beta subunits. The proteolytic activity is exerted by three beta-subunits PSMB5, PSMB6 and PSMB7.</text>
</comment>
<dbReference type="Gene3D" id="3.60.20.10">
    <property type="entry name" value="Glutamine Phosphoribosylpyrophosphate, subunit 1, domain 1"/>
    <property type="match status" value="1"/>
</dbReference>
<evidence type="ECO:0000313" key="9">
    <source>
        <dbReference type="Proteomes" id="UP000507470"/>
    </source>
</evidence>
<comment type="function">
    <text evidence="7">Non-catalytic component of the 20S core proteasome complex involved in the proteolytic degradation of most intracellular proteins. This complex plays numerous essential roles within the cell by associating with different regulatory particles. Associated with two 19S regulatory particles, forms the 26S proteasome and thus participates in the ATP-dependent degradation of ubiquitinated proteins. The 26S proteasome plays a key role in the maintenance of protein homeostasis by removing misfolded or damaged proteins that could impair cellular functions, and by removing proteins whose functions are no longer required. Associated with the PA200 or PA28, the 20S proteasome mediates ubiquitin-independent protein degradation. This type of proteolysis is required in several pathways including spermatogenesis (20S-PA200 complex) or generation of a subset of MHC class I-presented antigenic peptides (20S-PA28 complex).</text>
</comment>
<keyword evidence="8" id="KW-0378">Hydrolase</keyword>
<keyword evidence="3" id="KW-0963">Cytoplasm</keyword>
<evidence type="ECO:0000256" key="3">
    <source>
        <dbReference type="ARBA" id="ARBA00022490"/>
    </source>
</evidence>
<dbReference type="InterPro" id="IPR023333">
    <property type="entry name" value="Proteasome_suB-type"/>
</dbReference>
<dbReference type="InterPro" id="IPR001353">
    <property type="entry name" value="Proteasome_sua/b"/>
</dbReference>
<dbReference type="Pfam" id="PF00227">
    <property type="entry name" value="Proteasome"/>
    <property type="match status" value="1"/>
</dbReference>
<sequence length="825" mass="93070">MEQHELDLSPNNGTLVPTGSNLTFTCSVRPCNEIGSVLLSFGNYQKLFSGICNETFVHRRYVFSCDSTQCMYKLNVYDVDVTDQRQMICVYLSSSENVINKTTTIRITDFPGKPTIVPEGPFNLTQEVNLICRSIGGDPVPRMIFSCNGNNGTEEMELNRVVESTLSLRMDSHMVNSVCTCIVIQSQNNYKEETTFSPVIYSDNFTTISPPGPYVDGESIEFKCCFGKVDSLRTNLSFQCHAEYVSQQINNVTCLNLNVTIDIDKHRTKCKCTAQSNDMSINASSELQLVINRYDPAFKLSPFYKVVFGNTITLKCHVPGLQYPFAFGNWQFKNGKEEKMLIGSISSKSQPCNFKMSPMLKMDEQFIDGKLASMTCYDITQSELSNLELSCDNITSMKQDVVNDAASIRTEFIADIKDDGTKCRYKGHNVSQEKEVCESNSEIELTFQDKILPDVFHFGKWIHHYNDDEIRQLDGFSSGKKTSIKIPFCTYEDIGNYTCSVTDSRKNTTVFNSTVFLSVPGPPVIVNSFIEEDHSKAECVLSVQFYSFDENSAISWYKNGKLLHSSKRQRPNVSPTTHFVKMHDIEVPMKAKVGTLHLKPGCDVETSIYRFIVKTADFSTSHTFEKNGESMMGKDFVVTAADTATARSIVSMKHDTDKMFKLGGNLMMLVSGESGDTVQFAEYMEKNIQLYKMRNGYELSPDAAANFIRKNLADYLRSQTPYQVNLLLAGCDKQTGPSLYFMDYLASMNKCPFAAHGYGAFFSYSILDRNYREDITEAEAVELLKKCIDEIQLRFIVNLPSYTVRVINKDGIKDLPNISPKRIQV</sequence>
<dbReference type="InterPro" id="IPR029055">
    <property type="entry name" value="Ntn_hydrolases_N"/>
</dbReference>
<evidence type="ECO:0000256" key="4">
    <source>
        <dbReference type="ARBA" id="ARBA00022942"/>
    </source>
</evidence>
<dbReference type="PANTHER" id="PTHR32194:SF2">
    <property type="entry name" value="PROTEASOME SUBUNIT BETA TYPE-1"/>
    <property type="match status" value="1"/>
</dbReference>
<keyword evidence="5" id="KW-0539">Nucleus</keyword>
<organism evidence="8 9">
    <name type="scientific">Mytilus coruscus</name>
    <name type="common">Sea mussel</name>
    <dbReference type="NCBI Taxonomy" id="42192"/>
    <lineage>
        <taxon>Eukaryota</taxon>
        <taxon>Metazoa</taxon>
        <taxon>Spiralia</taxon>
        <taxon>Lophotrochozoa</taxon>
        <taxon>Mollusca</taxon>
        <taxon>Bivalvia</taxon>
        <taxon>Autobranchia</taxon>
        <taxon>Pteriomorphia</taxon>
        <taxon>Mytilida</taxon>
        <taxon>Mytiloidea</taxon>
        <taxon>Mytilidae</taxon>
        <taxon>Mytilinae</taxon>
        <taxon>Mytilus</taxon>
    </lineage>
</organism>